<dbReference type="GO" id="GO:0050660">
    <property type="term" value="F:flavin adenine dinucleotide binding"/>
    <property type="evidence" value="ECO:0007669"/>
    <property type="project" value="InterPro"/>
</dbReference>
<dbReference type="PANTHER" id="PTHR23023">
    <property type="entry name" value="DIMETHYLANILINE MONOOXYGENASE"/>
    <property type="match status" value="1"/>
</dbReference>
<dbReference type="GO" id="GO:0004499">
    <property type="term" value="F:N,N-dimethylaniline monooxygenase activity"/>
    <property type="evidence" value="ECO:0007669"/>
    <property type="project" value="InterPro"/>
</dbReference>
<dbReference type="FunFam" id="3.50.50.60:FF:000023">
    <property type="entry name" value="Dimethylaniline monooxygenase [N-oxide-forming]"/>
    <property type="match status" value="1"/>
</dbReference>
<evidence type="ECO:0000256" key="4">
    <source>
        <dbReference type="ARBA" id="ARBA00022827"/>
    </source>
</evidence>
<evidence type="ECO:0000256" key="2">
    <source>
        <dbReference type="ARBA" id="ARBA00009183"/>
    </source>
</evidence>
<dbReference type="GO" id="GO:0050661">
    <property type="term" value="F:NADP binding"/>
    <property type="evidence" value="ECO:0007669"/>
    <property type="project" value="InterPro"/>
</dbReference>
<dbReference type="InterPro" id="IPR050346">
    <property type="entry name" value="FMO-like"/>
</dbReference>
<keyword evidence="8" id="KW-0812">Transmembrane</keyword>
<dbReference type="OrthoDB" id="7777654at2759"/>
<comment type="cofactor">
    <cofactor evidence="1 7">
        <name>FAD</name>
        <dbReference type="ChEBI" id="CHEBI:57692"/>
    </cofactor>
</comment>
<name>A0A814XIE4_9BILA</name>
<keyword evidence="4 7" id="KW-0274">FAD</keyword>
<dbReference type="EC" id="1.-.-.-" evidence="7"/>
<evidence type="ECO:0000256" key="5">
    <source>
        <dbReference type="ARBA" id="ARBA00022857"/>
    </source>
</evidence>
<dbReference type="Proteomes" id="UP000663891">
    <property type="component" value="Unassembled WGS sequence"/>
</dbReference>
<keyword evidence="8" id="KW-1133">Transmembrane helix</keyword>
<evidence type="ECO:0000256" key="1">
    <source>
        <dbReference type="ARBA" id="ARBA00001974"/>
    </source>
</evidence>
<dbReference type="EMBL" id="CAJNON010000359">
    <property type="protein sequence ID" value="CAF1218365.1"/>
    <property type="molecule type" value="Genomic_DNA"/>
</dbReference>
<keyword evidence="5" id="KW-0521">NADP</keyword>
<keyword evidence="6 7" id="KW-0560">Oxidoreductase</keyword>
<protein>
    <recommendedName>
        <fullName evidence="7">Flavin-containing monooxygenase</fullName>
        <ecNumber evidence="7">1.-.-.-</ecNumber>
    </recommendedName>
</protein>
<comment type="similarity">
    <text evidence="2 7">Belongs to the FMO family.</text>
</comment>
<evidence type="ECO:0000256" key="6">
    <source>
        <dbReference type="ARBA" id="ARBA00023002"/>
    </source>
</evidence>
<gene>
    <name evidence="9" type="ORF">VCS650_LOCUS26573</name>
</gene>
<dbReference type="Pfam" id="PF00743">
    <property type="entry name" value="FMO-like"/>
    <property type="match status" value="1"/>
</dbReference>
<keyword evidence="8" id="KW-0472">Membrane</keyword>
<evidence type="ECO:0000313" key="10">
    <source>
        <dbReference type="Proteomes" id="UP000663891"/>
    </source>
</evidence>
<evidence type="ECO:0000256" key="8">
    <source>
        <dbReference type="SAM" id="Phobius"/>
    </source>
</evidence>
<dbReference type="Gene3D" id="3.50.50.60">
    <property type="entry name" value="FAD/NAD(P)-binding domain"/>
    <property type="match status" value="2"/>
</dbReference>
<feature type="transmembrane region" description="Helical" evidence="8">
    <location>
        <begin position="278"/>
        <end position="294"/>
    </location>
</feature>
<dbReference type="AlphaFoldDB" id="A0A814XIE4"/>
<accession>A0A814XIE4</accession>
<dbReference type="SUPFAM" id="SSF51905">
    <property type="entry name" value="FAD/NAD(P)-binding domain"/>
    <property type="match status" value="1"/>
</dbReference>
<organism evidence="9 10">
    <name type="scientific">Adineta steineri</name>
    <dbReference type="NCBI Taxonomy" id="433720"/>
    <lineage>
        <taxon>Eukaryota</taxon>
        <taxon>Metazoa</taxon>
        <taxon>Spiralia</taxon>
        <taxon>Gnathifera</taxon>
        <taxon>Rotifera</taxon>
        <taxon>Eurotatoria</taxon>
        <taxon>Bdelloidea</taxon>
        <taxon>Adinetida</taxon>
        <taxon>Adinetidae</taxon>
        <taxon>Adineta</taxon>
    </lineage>
</organism>
<dbReference type="InterPro" id="IPR020946">
    <property type="entry name" value="Flavin_mOase-like"/>
</dbReference>
<reference evidence="9" key="1">
    <citation type="submission" date="2021-02" db="EMBL/GenBank/DDBJ databases">
        <authorList>
            <person name="Nowell W R."/>
        </authorList>
    </citation>
    <scope>NUCLEOTIDE SEQUENCE</scope>
</reference>
<evidence type="ECO:0000256" key="7">
    <source>
        <dbReference type="RuleBase" id="RU361177"/>
    </source>
</evidence>
<comment type="caution">
    <text evidence="9">The sequence shown here is derived from an EMBL/GenBank/DDBJ whole genome shotgun (WGS) entry which is preliminary data.</text>
</comment>
<keyword evidence="3 7" id="KW-0285">Flavoprotein</keyword>
<evidence type="ECO:0000256" key="3">
    <source>
        <dbReference type="ARBA" id="ARBA00022630"/>
    </source>
</evidence>
<sequence>MINSLIKSYIKCFIYQRGHSTEYDLIRRKGIYMNLKQIRTSNIWTTYGTKNSNLVEALIKYKDKCSRKPGIKELKKNSIIFNDNTEEFVDEIICCTGFQNSFPFIELSSDADQDLKAIVNQSKISHNLYKHCYHPDLGDEIVWIGFARPALGAIPPLIELQARYFALLCSNKLKLPNKSDMNKQITKYVKYLEWQLTPYRVNRLTNLTDYLIYTDDLARIIGCRPNFTKIFFTEPKLWMKLMFGPLLNAQYRLVGPHAKPKQAKEIILKAKWVIQPNILYFIMLIIYAFFWLVFRIESCKPAAWYPL</sequence>
<proteinExistence type="inferred from homology"/>
<keyword evidence="7" id="KW-0503">Monooxygenase</keyword>
<evidence type="ECO:0000313" key="9">
    <source>
        <dbReference type="EMBL" id="CAF1218365.1"/>
    </source>
</evidence>
<dbReference type="InterPro" id="IPR036188">
    <property type="entry name" value="FAD/NAD-bd_sf"/>
</dbReference>